<organism evidence="1 2">
    <name type="scientific">Nemania bipapillata</name>
    <dbReference type="NCBI Taxonomy" id="110536"/>
    <lineage>
        <taxon>Eukaryota</taxon>
        <taxon>Fungi</taxon>
        <taxon>Dikarya</taxon>
        <taxon>Ascomycota</taxon>
        <taxon>Pezizomycotina</taxon>
        <taxon>Sordariomycetes</taxon>
        <taxon>Xylariomycetidae</taxon>
        <taxon>Xylariales</taxon>
        <taxon>Xylariaceae</taxon>
        <taxon>Nemania</taxon>
    </lineage>
</organism>
<reference evidence="1" key="1">
    <citation type="submission" date="2022-11" db="EMBL/GenBank/DDBJ databases">
        <title>Genome Sequence of Nemania bipapillata.</title>
        <authorList>
            <person name="Buettner E."/>
        </authorList>
    </citation>
    <scope>NUCLEOTIDE SEQUENCE</scope>
    <source>
        <strain evidence="1">CP14</strain>
    </source>
</reference>
<name>A0ACC2ISS2_9PEZI</name>
<dbReference type="EMBL" id="JAPESX010001028">
    <property type="protein sequence ID" value="KAJ8118222.1"/>
    <property type="molecule type" value="Genomic_DNA"/>
</dbReference>
<comment type="caution">
    <text evidence="1">The sequence shown here is derived from an EMBL/GenBank/DDBJ whole genome shotgun (WGS) entry which is preliminary data.</text>
</comment>
<evidence type="ECO:0000313" key="2">
    <source>
        <dbReference type="Proteomes" id="UP001153334"/>
    </source>
</evidence>
<keyword evidence="2" id="KW-1185">Reference proteome</keyword>
<sequence>MPAESTSDQPGDPQDVTKFPSSEEVICVLKKQASTKDVYEVLSLNQGEQDGKPSFTLRQSSYTGAEADENPALQQLYNDFGVEGRPVHLQPGPQRRMHVIVSTHSGTKLSLQFYNNVIAPLLEAIGLTTSGESKTGGNGKPDSYNLLITQDAESVKNFARDLADQSRSEKNVEHTVVLLSGDGGVVDMLNSYTSTSDGHHTSGDDAKSQSLPLIAVLPLGTGNALFHSLHKTVKGPTAVSDLVQGLRTLLRGKAAPLPSFKAAFPEGSRTITYSKTADVASSGNDSTTTADSTTNLKEQAEYITHLYGVVVASYGFHSQLVWESDTPAYRQHGAKRFQMVAQELLKESHAYRATVEITRSTATGEAIGSEKLARDRHTYILATPVSNLEKTFCISPASRPLDGQLRLVHFGPVDGAKTMEIMMAAYDGGKHVHMRWGGNTAQGQDGEGDGVGYEDISEVRITTHEEDARWRKVCIDGTIVEIPAGGCMVVSKEIRRHLRVLVDESVAHDSTS</sequence>
<proteinExistence type="predicted"/>
<protein>
    <submittedName>
        <fullName evidence="1">Uncharacterized protein</fullName>
    </submittedName>
</protein>
<dbReference type="Proteomes" id="UP001153334">
    <property type="component" value="Unassembled WGS sequence"/>
</dbReference>
<accession>A0ACC2ISS2</accession>
<evidence type="ECO:0000313" key="1">
    <source>
        <dbReference type="EMBL" id="KAJ8118222.1"/>
    </source>
</evidence>
<gene>
    <name evidence="1" type="ORF">ONZ43_g4037</name>
</gene>